<name>C8PKT5_9BACT</name>
<evidence type="ECO:0000313" key="2">
    <source>
        <dbReference type="EMBL" id="EEV16694.1"/>
    </source>
</evidence>
<dbReference type="OrthoDB" id="5363552at2"/>
<keyword evidence="1" id="KW-0472">Membrane</keyword>
<feature type="transmembrane region" description="Helical" evidence="1">
    <location>
        <begin position="152"/>
        <end position="172"/>
    </location>
</feature>
<evidence type="ECO:0000256" key="1">
    <source>
        <dbReference type="SAM" id="Phobius"/>
    </source>
</evidence>
<comment type="caution">
    <text evidence="2">The sequence shown here is derived from an EMBL/GenBank/DDBJ whole genome shotgun (WGS) entry which is preliminary data.</text>
</comment>
<keyword evidence="3" id="KW-1185">Reference proteome</keyword>
<proteinExistence type="predicted"/>
<organism evidence="2 3">
    <name type="scientific">Campylobacter gracilis RM3268</name>
    <dbReference type="NCBI Taxonomy" id="553220"/>
    <lineage>
        <taxon>Bacteria</taxon>
        <taxon>Pseudomonadati</taxon>
        <taxon>Campylobacterota</taxon>
        <taxon>Epsilonproteobacteria</taxon>
        <taxon>Campylobacterales</taxon>
        <taxon>Campylobacteraceae</taxon>
        <taxon>Campylobacter</taxon>
    </lineage>
</organism>
<sequence>MRDYDKEPLIINDYTVYHVFSWSIFTCILGFSLLAYDLITTGTTGKFSAFGIVSLIFVTYSFIRLRISAEQNFSKNPSYFYFSNSLIRYVENIDMKDSIISETKIAPDPSANISSVHFCVVCELENSYGRFHYLSSYELYRYSSIGVHIGKLALYIKHLMLYLIFALPYKIYKLKKSSEPLWLLKRNFVIKFNNRNYFLINAVSTKEYYELLQYFKALNVKIEDRTNFIPQAQNSGYFTDKNEIYSDDFSDTQIPKKNFKWKLRRFFSLD</sequence>
<dbReference type="Proteomes" id="UP000005709">
    <property type="component" value="Unassembled WGS sequence"/>
</dbReference>
<feature type="transmembrane region" description="Helical" evidence="1">
    <location>
        <begin position="15"/>
        <end position="35"/>
    </location>
</feature>
<gene>
    <name evidence="2" type="ORF">CAMGR0001_0308</name>
</gene>
<accession>C8PKT5</accession>
<evidence type="ECO:0000313" key="3">
    <source>
        <dbReference type="Proteomes" id="UP000005709"/>
    </source>
</evidence>
<protein>
    <submittedName>
        <fullName evidence="2">Uncharacterized protein</fullName>
    </submittedName>
</protein>
<keyword evidence="1" id="KW-0812">Transmembrane</keyword>
<dbReference type="RefSeq" id="WP_005873016.1">
    <property type="nucleotide sequence ID" value="NZ_ACYG01000030.1"/>
</dbReference>
<reference evidence="2 3" key="1">
    <citation type="submission" date="2009-07" db="EMBL/GenBank/DDBJ databases">
        <authorList>
            <person name="Madupu R."/>
            <person name="Sebastian Y."/>
            <person name="Durkin A.S."/>
            <person name="Torralba M."/>
            <person name="Methe B."/>
            <person name="Sutton G.G."/>
            <person name="Strausberg R.L."/>
            <person name="Nelson K.E."/>
        </authorList>
    </citation>
    <scope>NUCLEOTIDE SEQUENCE [LARGE SCALE GENOMIC DNA]</scope>
    <source>
        <strain evidence="2 3">RM3268</strain>
    </source>
</reference>
<dbReference type="eggNOG" id="ENOG50318MK">
    <property type="taxonomic scope" value="Bacteria"/>
</dbReference>
<feature type="transmembrane region" description="Helical" evidence="1">
    <location>
        <begin position="47"/>
        <end position="67"/>
    </location>
</feature>
<keyword evidence="1" id="KW-1133">Transmembrane helix</keyword>
<dbReference type="AlphaFoldDB" id="C8PKT5"/>
<dbReference type="EMBL" id="ACYG01000030">
    <property type="protein sequence ID" value="EEV16694.1"/>
    <property type="molecule type" value="Genomic_DNA"/>
</dbReference>